<evidence type="ECO:0000256" key="1">
    <source>
        <dbReference type="SAM" id="MobiDB-lite"/>
    </source>
</evidence>
<sequence length="250" mass="25886">MKLPQKILIAAICLSMPMTLSTFSNLEAKKKDKGNGNGNSGGGNSGGGNSGGGQIGDASGNTVTNYHLDEWNVRGDYEIVGPTVMVIDGDLDIGNNTITITSTGSLELYVGGNINATGRGSINNTGVPSQLVVLGTHPEKQATDSPDYSWTLSGNGSLTGVVYAPNAEYRTNGGGNAGQTSGSVVALDIRFNGSPGPFHFDEALKDLDLGLGDYSLSTYELKANGDSAASEKGEIVFGSSDYKSLFEQLF</sequence>
<comment type="caution">
    <text evidence="3">The sequence shown here is derived from an EMBL/GenBank/DDBJ whole genome shotgun (WGS) entry which is preliminary data.</text>
</comment>
<dbReference type="Pfam" id="PF23981">
    <property type="entry name" value="DUF7305"/>
    <property type="match status" value="1"/>
</dbReference>
<name>A0A317ZG36_9BACT</name>
<evidence type="ECO:0000313" key="4">
    <source>
        <dbReference type="Proteomes" id="UP000247099"/>
    </source>
</evidence>
<evidence type="ECO:0000313" key="3">
    <source>
        <dbReference type="EMBL" id="PXA04506.1"/>
    </source>
</evidence>
<reference evidence="3 4" key="1">
    <citation type="submission" date="2018-05" db="EMBL/GenBank/DDBJ databases">
        <title>Coraliomargarita sinensis sp. nov., isolated from a marine solar saltern.</title>
        <authorList>
            <person name="Zhou L.Y."/>
        </authorList>
    </citation>
    <scope>NUCLEOTIDE SEQUENCE [LARGE SCALE GENOMIC DNA]</scope>
    <source>
        <strain evidence="3 4">WN38</strain>
    </source>
</reference>
<dbReference type="AlphaFoldDB" id="A0A317ZG36"/>
<proteinExistence type="predicted"/>
<feature type="region of interest" description="Disordered" evidence="1">
    <location>
        <begin position="31"/>
        <end position="58"/>
    </location>
</feature>
<feature type="compositionally biased region" description="Gly residues" evidence="1">
    <location>
        <begin position="35"/>
        <end position="55"/>
    </location>
</feature>
<keyword evidence="4" id="KW-1185">Reference proteome</keyword>
<protein>
    <recommendedName>
        <fullName evidence="2">DUF7305 domain-containing protein</fullName>
    </recommendedName>
</protein>
<gene>
    <name evidence="3" type="ORF">DDZ13_04845</name>
</gene>
<organism evidence="3 4">
    <name type="scientific">Coraliomargarita sinensis</name>
    <dbReference type="NCBI Taxonomy" id="2174842"/>
    <lineage>
        <taxon>Bacteria</taxon>
        <taxon>Pseudomonadati</taxon>
        <taxon>Verrucomicrobiota</taxon>
        <taxon>Opitutia</taxon>
        <taxon>Puniceicoccales</taxon>
        <taxon>Coraliomargaritaceae</taxon>
        <taxon>Coraliomargarita</taxon>
    </lineage>
</organism>
<dbReference type="InParanoid" id="A0A317ZG36"/>
<evidence type="ECO:0000259" key="2">
    <source>
        <dbReference type="Pfam" id="PF23981"/>
    </source>
</evidence>
<dbReference type="Proteomes" id="UP000247099">
    <property type="component" value="Unassembled WGS sequence"/>
</dbReference>
<dbReference type="InterPro" id="IPR055729">
    <property type="entry name" value="DUF7305"/>
</dbReference>
<accession>A0A317ZG36</accession>
<dbReference type="RefSeq" id="WP_110130315.1">
    <property type="nucleotide sequence ID" value="NZ_QHJQ01000003.1"/>
</dbReference>
<feature type="domain" description="DUF7305" evidence="2">
    <location>
        <begin position="56"/>
        <end position="206"/>
    </location>
</feature>
<dbReference type="EMBL" id="QHJQ01000003">
    <property type="protein sequence ID" value="PXA04506.1"/>
    <property type="molecule type" value="Genomic_DNA"/>
</dbReference>